<dbReference type="GO" id="GO:0004175">
    <property type="term" value="F:endopeptidase activity"/>
    <property type="evidence" value="ECO:0007669"/>
    <property type="project" value="UniProtKB-ARBA"/>
</dbReference>
<dbReference type="EMBL" id="AP018712">
    <property type="protein sequence ID" value="BBE31132.1"/>
    <property type="molecule type" value="Genomic_DNA"/>
</dbReference>
<keyword evidence="1" id="KW-0812">Transmembrane</keyword>
<feature type="transmembrane region" description="Helical" evidence="1">
    <location>
        <begin position="12"/>
        <end position="29"/>
    </location>
</feature>
<sequence>MNIKAFFKKDYSLFLITLLYLVIMGLSRNLEIIFINNYVFYFFYYMFFVCIYLFRKNIKEKNIFLKPKLNKKYRILTYVFGAFIGFFILKLNNYLQCTFLQNSFFFEQNELMKHFSNFGLTFVHIQVKSNVFSETTLQRVLFLVIIAPIYEELIYRGIIFGFLKKKNIFLAFILSTLLFVSWHNFDTIAVFFNLFLAGFIYSLAYYFSGDLILSMVFHASYNLFCLLPSIMENIIK</sequence>
<keyword evidence="3" id="KW-0645">Protease</keyword>
<organism evidence="3 4">
    <name type="scientific">Tepiditoga spiralis</name>
    <dbReference type="NCBI Taxonomy" id="2108365"/>
    <lineage>
        <taxon>Bacteria</taxon>
        <taxon>Thermotogati</taxon>
        <taxon>Thermotogota</taxon>
        <taxon>Thermotogae</taxon>
        <taxon>Petrotogales</taxon>
        <taxon>Petrotogaceae</taxon>
        <taxon>Tepiditoga</taxon>
    </lineage>
</organism>
<feature type="transmembrane region" description="Helical" evidence="1">
    <location>
        <begin position="35"/>
        <end position="54"/>
    </location>
</feature>
<evidence type="ECO:0000259" key="2">
    <source>
        <dbReference type="Pfam" id="PF02517"/>
    </source>
</evidence>
<protein>
    <submittedName>
        <fullName evidence="3">Protease</fullName>
    </submittedName>
</protein>
<dbReference type="PANTHER" id="PTHR36435:SF1">
    <property type="entry name" value="CAAX AMINO TERMINAL PROTEASE FAMILY PROTEIN"/>
    <property type="match status" value="1"/>
</dbReference>
<gene>
    <name evidence="3" type="ORF">OSSY52_12730</name>
</gene>
<feature type="transmembrane region" description="Helical" evidence="1">
    <location>
        <begin position="188"/>
        <end position="207"/>
    </location>
</feature>
<dbReference type="PANTHER" id="PTHR36435">
    <property type="entry name" value="SLR1288 PROTEIN"/>
    <property type="match status" value="1"/>
</dbReference>
<dbReference type="InParanoid" id="A0A7G1GAH0"/>
<dbReference type="InterPro" id="IPR003675">
    <property type="entry name" value="Rce1/LyrA-like_dom"/>
</dbReference>
<feature type="transmembrane region" description="Helical" evidence="1">
    <location>
        <begin position="75"/>
        <end position="95"/>
    </location>
</feature>
<evidence type="ECO:0000256" key="1">
    <source>
        <dbReference type="SAM" id="Phobius"/>
    </source>
</evidence>
<dbReference type="KEGG" id="ocy:OSSY52_12730"/>
<dbReference type="AlphaFoldDB" id="A0A7G1GAH0"/>
<keyword evidence="1" id="KW-0472">Membrane</keyword>
<accession>A0A7G1GAH0</accession>
<dbReference type="GO" id="GO:0080120">
    <property type="term" value="P:CAAX-box protein maturation"/>
    <property type="evidence" value="ECO:0007669"/>
    <property type="project" value="UniProtKB-ARBA"/>
</dbReference>
<dbReference type="InterPro" id="IPR052710">
    <property type="entry name" value="CAAX_protease"/>
</dbReference>
<evidence type="ECO:0000313" key="4">
    <source>
        <dbReference type="Proteomes" id="UP000516361"/>
    </source>
</evidence>
<evidence type="ECO:0000313" key="3">
    <source>
        <dbReference type="EMBL" id="BBE31132.1"/>
    </source>
</evidence>
<feature type="transmembrane region" description="Helical" evidence="1">
    <location>
        <begin position="137"/>
        <end position="155"/>
    </location>
</feature>
<feature type="transmembrane region" description="Helical" evidence="1">
    <location>
        <begin position="167"/>
        <end position="182"/>
    </location>
</feature>
<name>A0A7G1GAH0_9BACT</name>
<dbReference type="Pfam" id="PF02517">
    <property type="entry name" value="Rce1-like"/>
    <property type="match status" value="1"/>
</dbReference>
<dbReference type="RefSeq" id="WP_190613482.1">
    <property type="nucleotide sequence ID" value="NZ_AP018712.1"/>
</dbReference>
<dbReference type="Proteomes" id="UP000516361">
    <property type="component" value="Chromosome"/>
</dbReference>
<proteinExistence type="predicted"/>
<keyword evidence="4" id="KW-1185">Reference proteome</keyword>
<keyword evidence="1" id="KW-1133">Transmembrane helix</keyword>
<dbReference type="GO" id="GO:0006508">
    <property type="term" value="P:proteolysis"/>
    <property type="evidence" value="ECO:0007669"/>
    <property type="project" value="UniProtKB-KW"/>
</dbReference>
<reference evidence="3 4" key="1">
    <citation type="submission" date="2018-06" db="EMBL/GenBank/DDBJ databases">
        <title>Genome sequencing of Oceanotoga sp. sy52.</title>
        <authorList>
            <person name="Mori K."/>
        </authorList>
    </citation>
    <scope>NUCLEOTIDE SEQUENCE [LARGE SCALE GENOMIC DNA]</scope>
    <source>
        <strain evidence="4">sy52</strain>
    </source>
</reference>
<keyword evidence="3" id="KW-0378">Hydrolase</keyword>
<feature type="domain" description="CAAX prenyl protease 2/Lysostaphin resistance protein A-like" evidence="2">
    <location>
        <begin position="137"/>
        <end position="224"/>
    </location>
</feature>